<keyword evidence="3 7" id="KW-0032">Aminotransferase</keyword>
<dbReference type="SUPFAM" id="SSF53383">
    <property type="entry name" value="PLP-dependent transferases"/>
    <property type="match status" value="1"/>
</dbReference>
<evidence type="ECO:0000256" key="2">
    <source>
        <dbReference type="ARBA" id="ARBA00007441"/>
    </source>
</evidence>
<evidence type="ECO:0000256" key="5">
    <source>
        <dbReference type="ARBA" id="ARBA00022898"/>
    </source>
</evidence>
<name>A0A0K8MHF0_9LACO</name>
<dbReference type="InterPro" id="IPR050596">
    <property type="entry name" value="AspAT/PAT-like"/>
</dbReference>
<dbReference type="Pfam" id="PF00155">
    <property type="entry name" value="Aminotran_1_2"/>
    <property type="match status" value="1"/>
</dbReference>
<evidence type="ECO:0000313" key="7">
    <source>
        <dbReference type="EMBL" id="GAO99907.1"/>
    </source>
</evidence>
<dbReference type="STRING" id="157463.GCA_001047075_00824"/>
<keyword evidence="8" id="KW-1185">Reference proteome</keyword>
<evidence type="ECO:0000259" key="6">
    <source>
        <dbReference type="Pfam" id="PF00155"/>
    </source>
</evidence>
<dbReference type="EMBL" id="DF968003">
    <property type="protein sequence ID" value="GAO99907.1"/>
    <property type="molecule type" value="Genomic_DNA"/>
</dbReference>
<keyword evidence="5" id="KW-0663">Pyridoxal phosphate</keyword>
<proteinExistence type="inferred from homology"/>
<dbReference type="PANTHER" id="PTHR46383">
    <property type="entry name" value="ASPARTATE AMINOTRANSFERASE"/>
    <property type="match status" value="1"/>
</dbReference>
<feature type="domain" description="Aminotransferase class I/classII large" evidence="6">
    <location>
        <begin position="16"/>
        <end position="126"/>
    </location>
</feature>
<protein>
    <submittedName>
        <fullName evidence="7">Aminotransferase class I and II</fullName>
    </submittedName>
</protein>
<comment type="similarity">
    <text evidence="2">Belongs to the class-I pyridoxal-phosphate-dependent aminotransferase family.</text>
</comment>
<accession>A0A0K8MHF0</accession>
<dbReference type="Gene3D" id="3.90.1150.10">
    <property type="entry name" value="Aspartate Aminotransferase, domain 1"/>
    <property type="match status" value="1"/>
</dbReference>
<dbReference type="GO" id="GO:0006520">
    <property type="term" value="P:amino acid metabolic process"/>
    <property type="evidence" value="ECO:0007669"/>
    <property type="project" value="InterPro"/>
</dbReference>
<evidence type="ECO:0000256" key="4">
    <source>
        <dbReference type="ARBA" id="ARBA00022679"/>
    </source>
</evidence>
<dbReference type="GO" id="GO:0030170">
    <property type="term" value="F:pyridoxal phosphate binding"/>
    <property type="evidence" value="ECO:0007669"/>
    <property type="project" value="InterPro"/>
</dbReference>
<organism evidence="7 8">
    <name type="scientific">Fructobacillus ficulneus</name>
    <dbReference type="NCBI Taxonomy" id="157463"/>
    <lineage>
        <taxon>Bacteria</taxon>
        <taxon>Bacillati</taxon>
        <taxon>Bacillota</taxon>
        <taxon>Bacilli</taxon>
        <taxon>Lactobacillales</taxon>
        <taxon>Lactobacillaceae</taxon>
        <taxon>Fructobacillus</taxon>
    </lineage>
</organism>
<gene>
    <name evidence="7" type="ORF">FFIC_260210</name>
</gene>
<dbReference type="Proteomes" id="UP000253891">
    <property type="component" value="Unassembled WGS sequence"/>
</dbReference>
<dbReference type="InterPro" id="IPR015422">
    <property type="entry name" value="PyrdxlP-dep_Trfase_small"/>
</dbReference>
<dbReference type="CDD" id="cd00609">
    <property type="entry name" value="AAT_like"/>
    <property type="match status" value="1"/>
</dbReference>
<evidence type="ECO:0000256" key="1">
    <source>
        <dbReference type="ARBA" id="ARBA00001933"/>
    </source>
</evidence>
<evidence type="ECO:0000313" key="8">
    <source>
        <dbReference type="Proteomes" id="UP000253891"/>
    </source>
</evidence>
<dbReference type="InterPro" id="IPR004839">
    <property type="entry name" value="Aminotransferase_I/II_large"/>
</dbReference>
<dbReference type="InterPro" id="IPR015424">
    <property type="entry name" value="PyrdxlP-dep_Trfase"/>
</dbReference>
<keyword evidence="4 7" id="KW-0808">Transferase</keyword>
<evidence type="ECO:0000256" key="3">
    <source>
        <dbReference type="ARBA" id="ARBA00022576"/>
    </source>
</evidence>
<comment type="cofactor">
    <cofactor evidence="1">
        <name>pyridoxal 5'-phosphate</name>
        <dbReference type="ChEBI" id="CHEBI:597326"/>
    </cofactor>
</comment>
<dbReference type="AlphaFoldDB" id="A0A0K8MHF0"/>
<sequence>MAGIAKVHVFNTYDVSPIVQEAAIEALTVGIDDVLPMRQIYQERRDLVLAGLEKAGIEAIAPEGAFYIFAKVPAPYTDSYEFCLALAENAQVGVVPGDSFGPGGEGYFRISYATSTANLETAMDRIFQFLLTQDVAEPSAEA</sequence>
<dbReference type="GO" id="GO:0008483">
    <property type="term" value="F:transaminase activity"/>
    <property type="evidence" value="ECO:0007669"/>
    <property type="project" value="UniProtKB-KW"/>
</dbReference>
<reference evidence="7 8" key="1">
    <citation type="journal article" date="2015" name="BMC Genomics">
        <title>Comparative genomics of Fructobacillus spp. and Leuconostoc spp. reveals niche-specific evolution of Fructobacillus spp.</title>
        <authorList>
            <person name="Endo A."/>
            <person name="Tanizawa Y."/>
            <person name="Tanaka N."/>
            <person name="Maeno S."/>
            <person name="Kumar H."/>
            <person name="Shiwa Y."/>
            <person name="Okada S."/>
            <person name="Yoshikawa H."/>
            <person name="Dicks L."/>
            <person name="Nakagawa J."/>
            <person name="Arita M."/>
        </authorList>
    </citation>
    <scope>NUCLEOTIDE SEQUENCE [LARGE SCALE GENOMIC DNA]</scope>
    <source>
        <strain evidence="7 8">JCM 12225</strain>
    </source>
</reference>